<reference evidence="2 3" key="1">
    <citation type="submission" date="2023-07" db="EMBL/GenBank/DDBJ databases">
        <title>Sequencing the genomes of 1000 actinobacteria strains.</title>
        <authorList>
            <person name="Klenk H.-P."/>
        </authorList>
    </citation>
    <scope>NUCLEOTIDE SEQUENCE [LARGE SCALE GENOMIC DNA]</scope>
    <source>
        <strain evidence="2 3">DSM 44710</strain>
    </source>
</reference>
<dbReference type="GO" id="GO:0008831">
    <property type="term" value="F:dTDP-4-dehydrorhamnose reductase activity"/>
    <property type="evidence" value="ECO:0007669"/>
    <property type="project" value="UniProtKB-EC"/>
</dbReference>
<dbReference type="InterPro" id="IPR029903">
    <property type="entry name" value="RmlD-like-bd"/>
</dbReference>
<dbReference type="Proteomes" id="UP001240984">
    <property type="component" value="Unassembled WGS sequence"/>
</dbReference>
<dbReference type="EC" id="1.1.1.133" evidence="2"/>
<keyword evidence="2" id="KW-0560">Oxidoreductase</keyword>
<dbReference type="SUPFAM" id="SSF51735">
    <property type="entry name" value="NAD(P)-binding Rossmann-fold domains"/>
    <property type="match status" value="1"/>
</dbReference>
<name>A0ABT9MYY9_9ACTN</name>
<dbReference type="RefSeq" id="WP_306832683.1">
    <property type="nucleotide sequence ID" value="NZ_JAUSRA010000001.1"/>
</dbReference>
<dbReference type="EMBL" id="JAUSRA010000001">
    <property type="protein sequence ID" value="MDP9796251.1"/>
    <property type="molecule type" value="Genomic_DNA"/>
</dbReference>
<dbReference type="PANTHER" id="PTHR43242:SF1">
    <property type="entry name" value="NAD(P)-BINDING ROSSMANN-FOLD SUPERFAMILY PROTEIN"/>
    <property type="match status" value="1"/>
</dbReference>
<dbReference type="Gene3D" id="3.40.50.720">
    <property type="entry name" value="NAD(P)-binding Rossmann-like Domain"/>
    <property type="match status" value="1"/>
</dbReference>
<sequence length="276" mass="28717">MTYLIVGAGGHLGGEVARRALEQGHRVIGTYHSAPGEIPGVGWRPVDVRNRVAVRELCATVRPSVVINTAARYGDWATTADGAASVALAAADVGARLVHLSTDALHGGRPEPYGDDEVPSPITPYGASKAAAETAVRALHPGAALVRTSLIIGDERSAQVRLCIDMITGRTSGVLFADEFRCPIGVADLAGAVLETAVTGHAGVLNVAGPDAVSRAELGELVARHFGLDPMRVPVGTIAAAGLHRPGRVVLDSSRAAKLLTTRIRGVRELLDHRPE</sequence>
<comment type="caution">
    <text evidence="2">The sequence shown here is derived from an EMBL/GenBank/DDBJ whole genome shotgun (WGS) entry which is preliminary data.</text>
</comment>
<evidence type="ECO:0000313" key="3">
    <source>
        <dbReference type="Proteomes" id="UP001240984"/>
    </source>
</evidence>
<dbReference type="InterPro" id="IPR036291">
    <property type="entry name" value="NAD(P)-bd_dom_sf"/>
</dbReference>
<accession>A0ABT9MYY9</accession>
<gene>
    <name evidence="2" type="ORF">J2S43_004763</name>
</gene>
<protein>
    <submittedName>
        <fullName evidence="2">dTDP-4-dehydrorhamnose reductase</fullName>
        <ecNumber evidence="2">1.1.1.133</ecNumber>
    </submittedName>
</protein>
<organism evidence="2 3">
    <name type="scientific">Catenuloplanes nepalensis</name>
    <dbReference type="NCBI Taxonomy" id="587533"/>
    <lineage>
        <taxon>Bacteria</taxon>
        <taxon>Bacillati</taxon>
        <taxon>Actinomycetota</taxon>
        <taxon>Actinomycetes</taxon>
        <taxon>Micromonosporales</taxon>
        <taxon>Micromonosporaceae</taxon>
        <taxon>Catenuloplanes</taxon>
    </lineage>
</organism>
<evidence type="ECO:0000259" key="1">
    <source>
        <dbReference type="Pfam" id="PF04321"/>
    </source>
</evidence>
<evidence type="ECO:0000313" key="2">
    <source>
        <dbReference type="EMBL" id="MDP9796251.1"/>
    </source>
</evidence>
<feature type="domain" description="RmlD-like substrate binding" evidence="1">
    <location>
        <begin position="1"/>
        <end position="271"/>
    </location>
</feature>
<dbReference type="PANTHER" id="PTHR43242">
    <property type="entry name" value="NAD(P)-BINDING ROSSMANN-FOLD SUPERFAMILY PROTEIN"/>
    <property type="match status" value="1"/>
</dbReference>
<keyword evidence="3" id="KW-1185">Reference proteome</keyword>
<proteinExistence type="predicted"/>
<dbReference type="Pfam" id="PF04321">
    <property type="entry name" value="RmlD_sub_bind"/>
    <property type="match status" value="1"/>
</dbReference>